<evidence type="ECO:0000313" key="3">
    <source>
        <dbReference type="EMBL" id="KAI7742944.1"/>
    </source>
</evidence>
<evidence type="ECO:0000256" key="2">
    <source>
        <dbReference type="SAM" id="Phobius"/>
    </source>
</evidence>
<feature type="transmembrane region" description="Helical" evidence="2">
    <location>
        <begin position="258"/>
        <end position="291"/>
    </location>
</feature>
<keyword evidence="2" id="KW-0812">Transmembrane</keyword>
<dbReference type="PANTHER" id="PTHR46225:SF27">
    <property type="entry name" value="ZINC FINGER, RING_FYVE_PHD-TYPE-RELATED"/>
    <property type="match status" value="1"/>
</dbReference>
<keyword evidence="2" id="KW-0472">Membrane</keyword>
<feature type="non-terminal residue" evidence="3">
    <location>
        <position position="362"/>
    </location>
</feature>
<evidence type="ECO:0000256" key="1">
    <source>
        <dbReference type="SAM" id="MobiDB-lite"/>
    </source>
</evidence>
<organism evidence="3 4">
    <name type="scientific">Ambrosia artemisiifolia</name>
    <name type="common">Common ragweed</name>
    <dbReference type="NCBI Taxonomy" id="4212"/>
    <lineage>
        <taxon>Eukaryota</taxon>
        <taxon>Viridiplantae</taxon>
        <taxon>Streptophyta</taxon>
        <taxon>Embryophyta</taxon>
        <taxon>Tracheophyta</taxon>
        <taxon>Spermatophyta</taxon>
        <taxon>Magnoliopsida</taxon>
        <taxon>eudicotyledons</taxon>
        <taxon>Gunneridae</taxon>
        <taxon>Pentapetalae</taxon>
        <taxon>asterids</taxon>
        <taxon>campanulids</taxon>
        <taxon>Asterales</taxon>
        <taxon>Asteraceae</taxon>
        <taxon>Asteroideae</taxon>
        <taxon>Heliantheae alliance</taxon>
        <taxon>Heliantheae</taxon>
        <taxon>Ambrosia</taxon>
    </lineage>
</organism>
<dbReference type="PANTHER" id="PTHR46225">
    <property type="entry name" value="C3H4 TYPE ZINC FINGER PROTEIN"/>
    <property type="match status" value="1"/>
</dbReference>
<protein>
    <recommendedName>
        <fullName evidence="5">E3 ubiquitin-protein ligase</fullName>
    </recommendedName>
</protein>
<reference evidence="3" key="1">
    <citation type="submission" date="2022-06" db="EMBL/GenBank/DDBJ databases">
        <title>Uncovering the hologenomic basis of an extraordinary plant invasion.</title>
        <authorList>
            <person name="Bieker V.C."/>
            <person name="Martin M.D."/>
            <person name="Gilbert T."/>
            <person name="Hodgins K."/>
            <person name="Battlay P."/>
            <person name="Petersen B."/>
            <person name="Wilson J."/>
        </authorList>
    </citation>
    <scope>NUCLEOTIDE SEQUENCE</scope>
    <source>
        <strain evidence="3">AA19_3_7</strain>
        <tissue evidence="3">Leaf</tissue>
    </source>
</reference>
<feature type="compositionally biased region" description="Low complexity" evidence="1">
    <location>
        <begin position="17"/>
        <end position="32"/>
    </location>
</feature>
<feature type="transmembrane region" description="Helical" evidence="2">
    <location>
        <begin position="225"/>
        <end position="246"/>
    </location>
</feature>
<keyword evidence="4" id="KW-1185">Reference proteome</keyword>
<feature type="compositionally biased region" description="Low complexity" evidence="1">
    <location>
        <begin position="47"/>
        <end position="59"/>
    </location>
</feature>
<evidence type="ECO:0000313" key="4">
    <source>
        <dbReference type="Proteomes" id="UP001206925"/>
    </source>
</evidence>
<sequence>MERAESRNDSEHVIDITSSSEGSPSTSTVSSTVERPVNESNSRHNVDPPSTSVTTSTGNVGVSRNASFASHGQRSPLNSGYWVCTELVINLSQIIAAVVVLCLSRHERPQAPLFTWVIGYACGCGATLPLLFWRFHNRNQVSDQDPAQLGRRLIPSSLPATRFLTTVLMSTSYICGKGKEEYFTGADSKQVWEAAYDTFSNKDNTSESPPRSPTRRDIFKVFIEYYKMGLDCFFAVWFVVGNVWIFGSHSSFSDAPNLYRLCIVFLTLSCLGYAMPFILCATVCCCLPCIISVMGFREEQTHNRGATTESINSLPTYKFKIKKHKHTNGKKTDFNSGEGGVVAAGTEKEHAISGEDAVSLIF</sequence>
<proteinExistence type="predicted"/>
<name>A0AAD5GJ07_AMBAR</name>
<dbReference type="Proteomes" id="UP001206925">
    <property type="component" value="Unassembled WGS sequence"/>
</dbReference>
<dbReference type="EMBL" id="JAMZMK010007852">
    <property type="protein sequence ID" value="KAI7742944.1"/>
    <property type="molecule type" value="Genomic_DNA"/>
</dbReference>
<gene>
    <name evidence="3" type="ORF">M8C21_010415</name>
</gene>
<feature type="transmembrane region" description="Helical" evidence="2">
    <location>
        <begin position="113"/>
        <end position="133"/>
    </location>
</feature>
<dbReference type="AlphaFoldDB" id="A0AAD5GJ07"/>
<evidence type="ECO:0008006" key="5">
    <source>
        <dbReference type="Google" id="ProtNLM"/>
    </source>
</evidence>
<accession>A0AAD5GJ07</accession>
<feature type="region of interest" description="Disordered" evidence="1">
    <location>
        <begin position="1"/>
        <end position="59"/>
    </location>
</feature>
<feature type="compositionally biased region" description="Basic and acidic residues" evidence="1">
    <location>
        <begin position="1"/>
        <end position="14"/>
    </location>
</feature>
<comment type="caution">
    <text evidence="3">The sequence shown here is derived from an EMBL/GenBank/DDBJ whole genome shotgun (WGS) entry which is preliminary data.</text>
</comment>
<keyword evidence="2" id="KW-1133">Transmembrane helix</keyword>
<feature type="transmembrane region" description="Helical" evidence="2">
    <location>
        <begin position="80"/>
        <end position="101"/>
    </location>
</feature>